<evidence type="ECO:0000256" key="1">
    <source>
        <dbReference type="SAM" id="MobiDB-lite"/>
    </source>
</evidence>
<name>A0A815TJ08_9BILA</name>
<dbReference type="Proteomes" id="UP000682733">
    <property type="component" value="Unassembled WGS sequence"/>
</dbReference>
<protein>
    <submittedName>
        <fullName evidence="3">Uncharacterized protein</fullName>
    </submittedName>
</protein>
<evidence type="ECO:0000313" key="5">
    <source>
        <dbReference type="EMBL" id="CAF4365072.1"/>
    </source>
</evidence>
<dbReference type="Proteomes" id="UP000677228">
    <property type="component" value="Unassembled WGS sequence"/>
</dbReference>
<dbReference type="EMBL" id="CAJNOK010017491">
    <property type="protein sequence ID" value="CAF1264972.1"/>
    <property type="molecule type" value="Genomic_DNA"/>
</dbReference>
<dbReference type="EMBL" id="CAJOBC010088147">
    <property type="protein sequence ID" value="CAF4365072.1"/>
    <property type="molecule type" value="Genomic_DNA"/>
</dbReference>
<reference evidence="3" key="1">
    <citation type="submission" date="2021-02" db="EMBL/GenBank/DDBJ databases">
        <authorList>
            <person name="Nowell W R."/>
        </authorList>
    </citation>
    <scope>NUCLEOTIDE SEQUENCE</scope>
</reference>
<keyword evidence="6" id="KW-1185">Reference proteome</keyword>
<organism evidence="3 6">
    <name type="scientific">Didymodactylos carnosus</name>
    <dbReference type="NCBI Taxonomy" id="1234261"/>
    <lineage>
        <taxon>Eukaryota</taxon>
        <taxon>Metazoa</taxon>
        <taxon>Spiralia</taxon>
        <taxon>Gnathifera</taxon>
        <taxon>Rotifera</taxon>
        <taxon>Eurotatoria</taxon>
        <taxon>Bdelloidea</taxon>
        <taxon>Philodinida</taxon>
        <taxon>Philodinidae</taxon>
        <taxon>Didymodactylos</taxon>
    </lineage>
</organism>
<dbReference type="Proteomes" id="UP000681722">
    <property type="component" value="Unassembled WGS sequence"/>
</dbReference>
<evidence type="ECO:0000313" key="3">
    <source>
        <dbReference type="EMBL" id="CAF1503670.1"/>
    </source>
</evidence>
<evidence type="ECO:0000313" key="4">
    <source>
        <dbReference type="EMBL" id="CAF4071234.1"/>
    </source>
</evidence>
<dbReference type="EMBL" id="CAJOBA010039049">
    <property type="protein sequence ID" value="CAF4071234.1"/>
    <property type="molecule type" value="Genomic_DNA"/>
</dbReference>
<dbReference type="Proteomes" id="UP000663829">
    <property type="component" value="Unassembled WGS sequence"/>
</dbReference>
<comment type="caution">
    <text evidence="3">The sequence shown here is derived from an EMBL/GenBank/DDBJ whole genome shotgun (WGS) entry which is preliminary data.</text>
</comment>
<evidence type="ECO:0000313" key="2">
    <source>
        <dbReference type="EMBL" id="CAF1264972.1"/>
    </source>
</evidence>
<accession>A0A815TJ08</accession>
<dbReference type="EMBL" id="CAJNOQ010022625">
    <property type="protein sequence ID" value="CAF1503670.1"/>
    <property type="molecule type" value="Genomic_DNA"/>
</dbReference>
<evidence type="ECO:0000313" key="6">
    <source>
        <dbReference type="Proteomes" id="UP000663829"/>
    </source>
</evidence>
<gene>
    <name evidence="3" type="ORF">GPM918_LOCUS36795</name>
    <name evidence="2" type="ORF">OVA965_LOCUS26907</name>
    <name evidence="5" type="ORF">SRO942_LOCUS37544</name>
    <name evidence="4" type="ORF">TMI583_LOCUS27650</name>
</gene>
<sequence>MWGKGILLGLWWPCDVHRHSRKQYILIDTHHWPKIGLTMDDREIEQVYQFLKAQIVPSEGQGSNEEEEEKKTNGDEFTSLDEMQRLIDLDATYNSDSQLQD</sequence>
<proteinExistence type="predicted"/>
<feature type="region of interest" description="Disordered" evidence="1">
    <location>
        <begin position="57"/>
        <end position="80"/>
    </location>
</feature>
<dbReference type="AlphaFoldDB" id="A0A815TJ08"/>